<evidence type="ECO:0000313" key="2">
    <source>
        <dbReference type="Proteomes" id="UP000006237"/>
    </source>
</evidence>
<dbReference type="Proteomes" id="UP000006237">
    <property type="component" value="Unassembled WGS sequence"/>
</dbReference>
<keyword evidence="2" id="KW-1185">Reference proteome</keyword>
<evidence type="ECO:0000313" key="1">
    <source>
        <dbReference type="EMBL" id="EEI63192.1"/>
    </source>
</evidence>
<dbReference type="EMBL" id="ACHF01000032">
    <property type="protein sequence ID" value="EEI63192.1"/>
    <property type="molecule type" value="Genomic_DNA"/>
</dbReference>
<accession>A0ABP2DT68</accession>
<sequence length="47" mass="4950">MGLRSSRCVIVFTVAIGAEWRCLALLGAAWRCVALLGAAPNCSFVVP</sequence>
<name>A0ABP2DT68_9CORY</name>
<proteinExistence type="predicted"/>
<comment type="caution">
    <text evidence="1">The sequence shown here is derived from an EMBL/GenBank/DDBJ whole genome shotgun (WGS) entry which is preliminary data.</text>
</comment>
<reference evidence="1 2" key="1">
    <citation type="submission" date="2009-01" db="EMBL/GenBank/DDBJ databases">
        <authorList>
            <person name="Qin X."/>
            <person name="Bachman B."/>
            <person name="Battles P."/>
            <person name="Bell A."/>
            <person name="Bess C."/>
            <person name="Bickham C."/>
            <person name="Chaboub L."/>
            <person name="Chen D."/>
            <person name="Coyle M."/>
            <person name="Deiros D.R."/>
            <person name="Dinh H."/>
            <person name="Forbes L."/>
            <person name="Fowler G."/>
            <person name="Francisco L."/>
            <person name="Fu Q."/>
            <person name="Gubbala S."/>
            <person name="Hale W."/>
            <person name="Han Y."/>
            <person name="Hemphill L."/>
            <person name="Highlander S.K."/>
            <person name="Hirani K."/>
            <person name="Hogues M."/>
            <person name="Jackson L."/>
            <person name="Jakkamsetti A."/>
            <person name="Javaid M."/>
            <person name="Jiang H."/>
            <person name="Korchina V."/>
            <person name="Kovar C."/>
            <person name="Lara F."/>
            <person name="Lee S."/>
            <person name="Mata R."/>
            <person name="Mathew T."/>
            <person name="Moen C."/>
            <person name="Morales K."/>
            <person name="Munidasa M."/>
            <person name="Nazareth L."/>
            <person name="Ngo R."/>
            <person name="Nguyen L."/>
            <person name="Okwuonu G."/>
            <person name="Ongeri F."/>
            <person name="Patil S."/>
            <person name="Petrosino J."/>
            <person name="Pham C."/>
            <person name="Pham P."/>
            <person name="Pu L.-L."/>
            <person name="Puazo M."/>
            <person name="Raj R."/>
            <person name="Reid J."/>
            <person name="Rouhana J."/>
            <person name="Saada N."/>
            <person name="Shang Y."/>
            <person name="Simmons D."/>
            <person name="Thornton R."/>
            <person name="Warren J."/>
            <person name="Weissenberger G."/>
            <person name="Zhang J."/>
            <person name="Zhang L."/>
            <person name="Zhou C."/>
            <person name="Zhu D."/>
            <person name="Muzny D."/>
            <person name="Worley K."/>
            <person name="Gibbs R."/>
        </authorList>
    </citation>
    <scope>NUCLEOTIDE SEQUENCE [LARGE SCALE GENOMIC DNA]</scope>
    <source>
        <strain evidence="1 2">ATCC 51866</strain>
    </source>
</reference>
<organism evidence="1 2">
    <name type="scientific">Corynebacterium glucuronolyticum ATCC 51866</name>
    <dbReference type="NCBI Taxonomy" id="548478"/>
    <lineage>
        <taxon>Bacteria</taxon>
        <taxon>Bacillati</taxon>
        <taxon>Actinomycetota</taxon>
        <taxon>Actinomycetes</taxon>
        <taxon>Mycobacteriales</taxon>
        <taxon>Corynebacteriaceae</taxon>
        <taxon>Corynebacterium</taxon>
    </lineage>
</organism>
<gene>
    <name evidence="1" type="ORF">HMPREF0293_1324</name>
</gene>
<protein>
    <submittedName>
        <fullName evidence="1">Uncharacterized protein</fullName>
    </submittedName>
</protein>